<dbReference type="OMA" id="NINYCSE"/>
<feature type="region of interest" description="Disordered" evidence="1">
    <location>
        <begin position="282"/>
        <end position="305"/>
    </location>
</feature>
<dbReference type="EMBL" id="KB468053">
    <property type="protein sequence ID" value="PCH40419.1"/>
    <property type="molecule type" value="Genomic_DNA"/>
</dbReference>
<evidence type="ECO:0000259" key="3">
    <source>
        <dbReference type="Pfam" id="PF20151"/>
    </source>
</evidence>
<gene>
    <name evidence="4" type="ORF">WOLCODRAFT_136864</name>
</gene>
<reference evidence="4 5" key="1">
    <citation type="journal article" date="2012" name="Science">
        <title>The Paleozoic origin of enzymatic lignin decomposition reconstructed from 31 fungal genomes.</title>
        <authorList>
            <person name="Floudas D."/>
            <person name="Binder M."/>
            <person name="Riley R."/>
            <person name="Barry K."/>
            <person name="Blanchette R.A."/>
            <person name="Henrissat B."/>
            <person name="Martinez A.T."/>
            <person name="Otillar R."/>
            <person name="Spatafora J.W."/>
            <person name="Yadav J.S."/>
            <person name="Aerts A."/>
            <person name="Benoit I."/>
            <person name="Boyd A."/>
            <person name="Carlson A."/>
            <person name="Copeland A."/>
            <person name="Coutinho P.M."/>
            <person name="de Vries R.P."/>
            <person name="Ferreira P."/>
            <person name="Findley K."/>
            <person name="Foster B."/>
            <person name="Gaskell J."/>
            <person name="Glotzer D."/>
            <person name="Gorecki P."/>
            <person name="Heitman J."/>
            <person name="Hesse C."/>
            <person name="Hori C."/>
            <person name="Igarashi K."/>
            <person name="Jurgens J.A."/>
            <person name="Kallen N."/>
            <person name="Kersten P."/>
            <person name="Kohler A."/>
            <person name="Kuees U."/>
            <person name="Kumar T.K.A."/>
            <person name="Kuo A."/>
            <person name="LaButti K."/>
            <person name="Larrondo L.F."/>
            <person name="Lindquist E."/>
            <person name="Ling A."/>
            <person name="Lombard V."/>
            <person name="Lucas S."/>
            <person name="Lundell T."/>
            <person name="Martin R."/>
            <person name="McLaughlin D.J."/>
            <person name="Morgenstern I."/>
            <person name="Morin E."/>
            <person name="Murat C."/>
            <person name="Nagy L.G."/>
            <person name="Nolan M."/>
            <person name="Ohm R.A."/>
            <person name="Patyshakuliyeva A."/>
            <person name="Rokas A."/>
            <person name="Ruiz-Duenas F.J."/>
            <person name="Sabat G."/>
            <person name="Salamov A."/>
            <person name="Samejima M."/>
            <person name="Schmutz J."/>
            <person name="Slot J.C."/>
            <person name="St John F."/>
            <person name="Stenlid J."/>
            <person name="Sun H."/>
            <person name="Sun S."/>
            <person name="Syed K."/>
            <person name="Tsang A."/>
            <person name="Wiebenga A."/>
            <person name="Young D."/>
            <person name="Pisabarro A."/>
            <person name="Eastwood D.C."/>
            <person name="Martin F."/>
            <person name="Cullen D."/>
            <person name="Grigoriev I.V."/>
            <person name="Hibbett D.S."/>
        </authorList>
    </citation>
    <scope>NUCLEOTIDE SEQUENCE [LARGE SCALE GENOMIC DNA]</scope>
    <source>
        <strain evidence="4 5">MD-104</strain>
    </source>
</reference>
<accession>A0A2H3JNP6</accession>
<feature type="transmembrane region" description="Helical" evidence="2">
    <location>
        <begin position="116"/>
        <end position="137"/>
    </location>
</feature>
<protein>
    <recommendedName>
        <fullName evidence="3">DUF6533 domain-containing protein</fullName>
    </recommendedName>
</protein>
<keyword evidence="2" id="KW-0472">Membrane</keyword>
<keyword evidence="2" id="KW-0812">Transmembrane</keyword>
<proteinExistence type="predicted"/>
<keyword evidence="5" id="KW-1185">Reference proteome</keyword>
<keyword evidence="2" id="KW-1133">Transmembrane helix</keyword>
<evidence type="ECO:0000313" key="4">
    <source>
        <dbReference type="EMBL" id="PCH40419.1"/>
    </source>
</evidence>
<feature type="transmembrane region" description="Helical" evidence="2">
    <location>
        <begin position="52"/>
        <end position="74"/>
    </location>
</feature>
<dbReference type="Proteomes" id="UP000218811">
    <property type="component" value="Unassembled WGS sequence"/>
</dbReference>
<dbReference type="OrthoDB" id="2803882at2759"/>
<dbReference type="InterPro" id="IPR045340">
    <property type="entry name" value="DUF6533"/>
</dbReference>
<evidence type="ECO:0000256" key="2">
    <source>
        <dbReference type="SAM" id="Phobius"/>
    </source>
</evidence>
<feature type="transmembrane region" description="Helical" evidence="2">
    <location>
        <begin position="167"/>
        <end position="187"/>
    </location>
</feature>
<dbReference type="AlphaFoldDB" id="A0A2H3JNP6"/>
<feature type="transmembrane region" description="Helical" evidence="2">
    <location>
        <begin position="86"/>
        <end position="109"/>
    </location>
</feature>
<sequence>MSSSSGSTPNATGFVVNACSLVSSVLIFYDHLLTMSREVDYIWRAKMTMSTIVFYGSRYAALTYGVFGISQIFSWNNYASCVAMNLIPQILMMVLLLMWTTFSAIRAYAISGHNPYATVCVGLLALVSLSCIMYIVANLRFSRAPSSTGSCSTFFSFTQHLMNKVSTAARVCLIASETTVLIILIICTPDTDITKASFAASMRRNGLVYFAVMVLLNILDAVLFVKGVFYNVFPSFISPLSSIIISRFVLDLREEFDQSSDETLLPSMQFMTNLHAPDSTVETDPYLSASGGQSSSTYEMKDITY</sequence>
<evidence type="ECO:0000313" key="5">
    <source>
        <dbReference type="Proteomes" id="UP000218811"/>
    </source>
</evidence>
<evidence type="ECO:0000256" key="1">
    <source>
        <dbReference type="SAM" id="MobiDB-lite"/>
    </source>
</evidence>
<feature type="transmembrane region" description="Helical" evidence="2">
    <location>
        <begin position="207"/>
        <end position="225"/>
    </location>
</feature>
<organism evidence="4 5">
    <name type="scientific">Wolfiporia cocos (strain MD-104)</name>
    <name type="common">Brown rot fungus</name>
    <dbReference type="NCBI Taxonomy" id="742152"/>
    <lineage>
        <taxon>Eukaryota</taxon>
        <taxon>Fungi</taxon>
        <taxon>Dikarya</taxon>
        <taxon>Basidiomycota</taxon>
        <taxon>Agaricomycotina</taxon>
        <taxon>Agaricomycetes</taxon>
        <taxon>Polyporales</taxon>
        <taxon>Phaeolaceae</taxon>
        <taxon>Wolfiporia</taxon>
    </lineage>
</organism>
<feature type="transmembrane region" description="Helical" evidence="2">
    <location>
        <begin position="231"/>
        <end position="250"/>
    </location>
</feature>
<dbReference type="Pfam" id="PF20151">
    <property type="entry name" value="DUF6533"/>
    <property type="match status" value="1"/>
</dbReference>
<name>A0A2H3JNP6_WOLCO</name>
<feature type="transmembrane region" description="Helical" evidence="2">
    <location>
        <begin position="12"/>
        <end position="32"/>
    </location>
</feature>
<feature type="domain" description="DUF6533" evidence="3">
    <location>
        <begin position="19"/>
        <end position="62"/>
    </location>
</feature>